<comment type="caution">
    <text evidence="2">The sequence shown here is derived from an EMBL/GenBank/DDBJ whole genome shotgun (WGS) entry which is preliminary data.</text>
</comment>
<dbReference type="RefSeq" id="WP_345634436.1">
    <property type="nucleotide sequence ID" value="NZ_BAABJR010000014.1"/>
</dbReference>
<sequence length="180" mass="18857">MRDGPEIWIRGPVALPEPPTPTPPAPPPPVPEQPVPAPPYSEPPAPRRFSWVGAHGGAGVSTLAAVYGGRDCGRGWPGPDDPPSVLLVARTHATGLAAVHRAVAAFRHGQAPAGLDLDSVVLVADAPGRLPRPLAQRVKLLEAAVDVHRVPWVPAWRLGETDGSPPRGTGPLLRLTGRVR</sequence>
<protein>
    <submittedName>
        <fullName evidence="2">Uncharacterized protein</fullName>
    </submittedName>
</protein>
<evidence type="ECO:0000313" key="3">
    <source>
        <dbReference type="Proteomes" id="UP001499878"/>
    </source>
</evidence>
<keyword evidence="3" id="KW-1185">Reference proteome</keyword>
<feature type="compositionally biased region" description="Pro residues" evidence="1">
    <location>
        <begin position="15"/>
        <end position="45"/>
    </location>
</feature>
<dbReference type="EMBL" id="BAABJR010000014">
    <property type="protein sequence ID" value="GAA5213025.1"/>
    <property type="molecule type" value="Genomic_DNA"/>
</dbReference>
<name>A0ABP9T868_9ACTN</name>
<feature type="region of interest" description="Disordered" evidence="1">
    <location>
        <begin position="161"/>
        <end position="180"/>
    </location>
</feature>
<gene>
    <name evidence="2" type="ORF">GCM10023323_52230</name>
</gene>
<reference evidence="3" key="1">
    <citation type="journal article" date="2019" name="Int. J. Syst. Evol. Microbiol.">
        <title>The Global Catalogue of Microorganisms (GCM) 10K type strain sequencing project: providing services to taxonomists for standard genome sequencing and annotation.</title>
        <authorList>
            <consortium name="The Broad Institute Genomics Platform"/>
            <consortium name="The Broad Institute Genome Sequencing Center for Infectious Disease"/>
            <person name="Wu L."/>
            <person name="Ma J."/>
        </authorList>
    </citation>
    <scope>NUCLEOTIDE SEQUENCE [LARGE SCALE GENOMIC DNA]</scope>
    <source>
        <strain evidence="3">JCM 18306</strain>
    </source>
</reference>
<evidence type="ECO:0000256" key="1">
    <source>
        <dbReference type="SAM" id="MobiDB-lite"/>
    </source>
</evidence>
<organism evidence="2 3">
    <name type="scientific">Streptomyces thinghirensis</name>
    <dbReference type="NCBI Taxonomy" id="551547"/>
    <lineage>
        <taxon>Bacteria</taxon>
        <taxon>Bacillati</taxon>
        <taxon>Actinomycetota</taxon>
        <taxon>Actinomycetes</taxon>
        <taxon>Kitasatosporales</taxon>
        <taxon>Streptomycetaceae</taxon>
        <taxon>Streptomyces</taxon>
    </lineage>
</organism>
<dbReference type="InterPro" id="IPR046609">
    <property type="entry name" value="DUF6668"/>
</dbReference>
<evidence type="ECO:0000313" key="2">
    <source>
        <dbReference type="EMBL" id="GAA5213025.1"/>
    </source>
</evidence>
<dbReference type="Pfam" id="PF20373">
    <property type="entry name" value="DUF6668"/>
    <property type="match status" value="1"/>
</dbReference>
<feature type="region of interest" description="Disordered" evidence="1">
    <location>
        <begin position="1"/>
        <end position="45"/>
    </location>
</feature>
<proteinExistence type="predicted"/>
<accession>A0ABP9T868</accession>
<dbReference type="Proteomes" id="UP001499878">
    <property type="component" value="Unassembled WGS sequence"/>
</dbReference>